<protein>
    <submittedName>
        <fullName evidence="1">Dna-binding protein</fullName>
    </submittedName>
</protein>
<dbReference type="GO" id="GO:0003677">
    <property type="term" value="F:DNA binding"/>
    <property type="evidence" value="ECO:0007669"/>
    <property type="project" value="UniProtKB-KW"/>
</dbReference>
<evidence type="ECO:0000313" key="2">
    <source>
        <dbReference type="Proteomes" id="UP000233769"/>
    </source>
</evidence>
<evidence type="ECO:0000313" key="1">
    <source>
        <dbReference type="EMBL" id="SOR32724.1"/>
    </source>
</evidence>
<sequence>MLIVGYRAQFVTTKHVPGERRRFTITIDEWLLRVADEAAEAVALTRSGFIERTLEAAADSAPSA</sequence>
<dbReference type="Proteomes" id="UP000233769">
    <property type="component" value="Chromosome tk0001"/>
</dbReference>
<gene>
    <name evidence="1" type="ORF">TK0001_6165</name>
</gene>
<reference evidence="2" key="1">
    <citation type="submission" date="2017-10" db="EMBL/GenBank/DDBJ databases">
        <authorList>
            <person name="Regsiter A."/>
            <person name="William W."/>
        </authorList>
    </citation>
    <scope>NUCLEOTIDE SEQUENCE [LARGE SCALE GENOMIC DNA]</scope>
</reference>
<name>A0A2N9AZH1_METEX</name>
<dbReference type="EMBL" id="LT962688">
    <property type="protein sequence ID" value="SOR32724.1"/>
    <property type="molecule type" value="Genomic_DNA"/>
</dbReference>
<organism evidence="1 2">
    <name type="scientific">Methylorubrum extorquens</name>
    <name type="common">Methylobacterium dichloromethanicum</name>
    <name type="synonym">Methylobacterium extorquens</name>
    <dbReference type="NCBI Taxonomy" id="408"/>
    <lineage>
        <taxon>Bacteria</taxon>
        <taxon>Pseudomonadati</taxon>
        <taxon>Pseudomonadota</taxon>
        <taxon>Alphaproteobacteria</taxon>
        <taxon>Hyphomicrobiales</taxon>
        <taxon>Methylobacteriaceae</taxon>
        <taxon>Methylorubrum</taxon>
    </lineage>
</organism>
<accession>A0A2N9AZH1</accession>
<dbReference type="AlphaFoldDB" id="A0A2N9AZH1"/>
<proteinExistence type="predicted"/>
<keyword evidence="1" id="KW-0238">DNA-binding</keyword>